<evidence type="ECO:0000256" key="11">
    <source>
        <dbReference type="ARBA" id="ARBA00023277"/>
    </source>
</evidence>
<dbReference type="GO" id="GO:0030245">
    <property type="term" value="P:cellulose catabolic process"/>
    <property type="evidence" value="ECO:0007669"/>
    <property type="project" value="UniProtKB-KW"/>
</dbReference>
<feature type="chain" id="PRO_5042574030" description="lytic cellulose monooxygenase (C4-dehydrogenating)" evidence="16">
    <location>
        <begin position="22"/>
        <end position="291"/>
    </location>
</feature>
<evidence type="ECO:0000256" key="6">
    <source>
        <dbReference type="ARBA" id="ARBA00023001"/>
    </source>
</evidence>
<dbReference type="GO" id="GO:0016787">
    <property type="term" value="F:hydrolase activity"/>
    <property type="evidence" value="ECO:0007669"/>
    <property type="project" value="UniProtKB-KW"/>
</dbReference>
<evidence type="ECO:0000259" key="17">
    <source>
        <dbReference type="Pfam" id="PF03443"/>
    </source>
</evidence>
<keyword evidence="10" id="KW-1015">Disulfide bond</keyword>
<evidence type="ECO:0000256" key="3">
    <source>
        <dbReference type="ARBA" id="ARBA00022525"/>
    </source>
</evidence>
<keyword evidence="7" id="KW-0560">Oxidoreductase</keyword>
<evidence type="ECO:0000256" key="8">
    <source>
        <dbReference type="ARBA" id="ARBA00023008"/>
    </source>
</evidence>
<evidence type="ECO:0000256" key="2">
    <source>
        <dbReference type="ARBA" id="ARBA00004613"/>
    </source>
</evidence>
<evidence type="ECO:0000256" key="5">
    <source>
        <dbReference type="ARBA" id="ARBA00022729"/>
    </source>
</evidence>
<keyword evidence="18" id="KW-0378">Hydrolase</keyword>
<evidence type="ECO:0000256" key="16">
    <source>
        <dbReference type="SAM" id="SignalP"/>
    </source>
</evidence>
<keyword evidence="5 16" id="KW-0732">Signal</keyword>
<feature type="signal peptide" evidence="16">
    <location>
        <begin position="1"/>
        <end position="21"/>
    </location>
</feature>
<evidence type="ECO:0000256" key="7">
    <source>
        <dbReference type="ARBA" id="ARBA00023002"/>
    </source>
</evidence>
<dbReference type="GO" id="GO:0004497">
    <property type="term" value="F:monooxygenase activity"/>
    <property type="evidence" value="ECO:0007669"/>
    <property type="project" value="UniProtKB-KW"/>
</dbReference>
<dbReference type="GO" id="GO:0005576">
    <property type="term" value="C:extracellular region"/>
    <property type="evidence" value="ECO:0007669"/>
    <property type="project" value="UniProtKB-SubCell"/>
</dbReference>
<dbReference type="InterPro" id="IPR049892">
    <property type="entry name" value="AA9"/>
</dbReference>
<dbReference type="AlphaFoldDB" id="A0AAJ0GSP6"/>
<dbReference type="PANTHER" id="PTHR33353:SF19">
    <property type="entry name" value="GLYCOSYLHYDROLASE FAMILY 61-8 PROTEIN"/>
    <property type="match status" value="1"/>
</dbReference>
<organism evidence="18 19">
    <name type="scientific">Chaetomium strumarium</name>
    <dbReference type="NCBI Taxonomy" id="1170767"/>
    <lineage>
        <taxon>Eukaryota</taxon>
        <taxon>Fungi</taxon>
        <taxon>Dikarya</taxon>
        <taxon>Ascomycota</taxon>
        <taxon>Pezizomycotina</taxon>
        <taxon>Sordariomycetes</taxon>
        <taxon>Sordariomycetidae</taxon>
        <taxon>Sordariales</taxon>
        <taxon>Chaetomiaceae</taxon>
        <taxon>Chaetomium</taxon>
    </lineage>
</organism>
<dbReference type="Proteomes" id="UP001273166">
    <property type="component" value="Unassembled WGS sequence"/>
</dbReference>
<evidence type="ECO:0000256" key="9">
    <source>
        <dbReference type="ARBA" id="ARBA00023033"/>
    </source>
</evidence>
<evidence type="ECO:0000313" key="19">
    <source>
        <dbReference type="Proteomes" id="UP001273166"/>
    </source>
</evidence>
<dbReference type="Pfam" id="PF03443">
    <property type="entry name" value="AA9"/>
    <property type="match status" value="1"/>
</dbReference>
<gene>
    <name evidence="18" type="ORF">B0T15DRAFT_502358</name>
</gene>
<dbReference type="Gene3D" id="2.70.50.70">
    <property type="match status" value="1"/>
</dbReference>
<comment type="similarity">
    <text evidence="13">Belongs to the polysaccharide monooxygenase AA9 family.</text>
</comment>
<evidence type="ECO:0000256" key="13">
    <source>
        <dbReference type="ARBA" id="ARBA00044502"/>
    </source>
</evidence>
<protein>
    <recommendedName>
        <fullName evidence="15">lytic cellulose monooxygenase (C4-dehydrogenating)</fullName>
        <ecNumber evidence="15">1.14.99.56</ecNumber>
    </recommendedName>
</protein>
<sequence>MRLPSFLAVAWGIALPVTAHGGVFNYTIDGVDYPGESTARLPMKGQVSVQRRWWGDPIYNISHPYLACNRGYPLQVQPPKEHAPIKAGGVIQAFYAPPPCPPNWSRPDEPLFPEWNDPKPMVCLTPRSPWYHYWGPLMVYMADCGGPCDKWDGRGQRWFKIWESGYSSTSWPAGSISRASITDRRTWEQNDLWQKPITVRVPEKLKPGHYLIRHEVFFSEGSNGFPQLFPQCAQLEVSGQGTAVPSQEYLVSFLGVYKESDPAFKYLGDAYYERRRQTYEYTVPRPKVWRP</sequence>
<name>A0AAJ0GSP6_9PEZI</name>
<dbReference type="GO" id="GO:0046872">
    <property type="term" value="F:metal ion binding"/>
    <property type="evidence" value="ECO:0007669"/>
    <property type="project" value="UniProtKB-KW"/>
</dbReference>
<evidence type="ECO:0000256" key="15">
    <source>
        <dbReference type="ARBA" id="ARBA00047174"/>
    </source>
</evidence>
<keyword evidence="12" id="KW-0624">Polysaccharide degradation</keyword>
<keyword evidence="3" id="KW-0964">Secreted</keyword>
<evidence type="ECO:0000313" key="18">
    <source>
        <dbReference type="EMBL" id="KAK3305215.1"/>
    </source>
</evidence>
<dbReference type="GeneID" id="87886259"/>
<dbReference type="RefSeq" id="XP_062720995.1">
    <property type="nucleotide sequence ID" value="XM_062867430.1"/>
</dbReference>
<evidence type="ECO:0000256" key="4">
    <source>
        <dbReference type="ARBA" id="ARBA00022723"/>
    </source>
</evidence>
<keyword evidence="4" id="KW-0479">Metal-binding</keyword>
<comment type="subcellular location">
    <subcellularLocation>
        <location evidence="2">Secreted</location>
    </subcellularLocation>
</comment>
<comment type="caution">
    <text evidence="18">The sequence shown here is derived from an EMBL/GenBank/DDBJ whole genome shotgun (WGS) entry which is preliminary data.</text>
</comment>
<keyword evidence="8" id="KW-0186">Copper</keyword>
<reference evidence="18" key="1">
    <citation type="journal article" date="2023" name="Mol. Phylogenet. Evol.">
        <title>Genome-scale phylogeny and comparative genomics of the fungal order Sordariales.</title>
        <authorList>
            <person name="Hensen N."/>
            <person name="Bonometti L."/>
            <person name="Westerberg I."/>
            <person name="Brannstrom I.O."/>
            <person name="Guillou S."/>
            <person name="Cros-Aarteil S."/>
            <person name="Calhoun S."/>
            <person name="Haridas S."/>
            <person name="Kuo A."/>
            <person name="Mondo S."/>
            <person name="Pangilinan J."/>
            <person name="Riley R."/>
            <person name="LaButti K."/>
            <person name="Andreopoulos B."/>
            <person name="Lipzen A."/>
            <person name="Chen C."/>
            <person name="Yan M."/>
            <person name="Daum C."/>
            <person name="Ng V."/>
            <person name="Clum A."/>
            <person name="Steindorff A."/>
            <person name="Ohm R.A."/>
            <person name="Martin F."/>
            <person name="Silar P."/>
            <person name="Natvig D.O."/>
            <person name="Lalanne C."/>
            <person name="Gautier V."/>
            <person name="Ament-Velasquez S.L."/>
            <person name="Kruys A."/>
            <person name="Hutchinson M.I."/>
            <person name="Powell A.J."/>
            <person name="Barry K."/>
            <person name="Miller A.N."/>
            <person name="Grigoriev I.V."/>
            <person name="Debuchy R."/>
            <person name="Gladieux P."/>
            <person name="Hiltunen Thoren M."/>
            <person name="Johannesson H."/>
        </authorList>
    </citation>
    <scope>NUCLEOTIDE SEQUENCE</scope>
    <source>
        <strain evidence="18">CBS 333.67</strain>
    </source>
</reference>
<evidence type="ECO:0000256" key="12">
    <source>
        <dbReference type="ARBA" id="ARBA00023326"/>
    </source>
</evidence>
<dbReference type="EC" id="1.14.99.56" evidence="15"/>
<dbReference type="InterPro" id="IPR005103">
    <property type="entry name" value="AA9_LPMO"/>
</dbReference>
<keyword evidence="6" id="KW-0136">Cellulose degradation</keyword>
<comment type="catalytic activity">
    <reaction evidence="14">
        <text>[(1-&gt;4)-beta-D-glucosyl]n+m + reduced acceptor + O2 = 4-dehydro-beta-D-glucosyl-[(1-&gt;4)-beta-D-glucosyl]n-1 + [(1-&gt;4)-beta-D-glucosyl]m + acceptor + H2O.</text>
        <dbReference type="EC" id="1.14.99.56"/>
    </reaction>
</comment>
<dbReference type="PANTHER" id="PTHR33353">
    <property type="entry name" value="PUTATIVE (AFU_ORTHOLOGUE AFUA_1G12560)-RELATED"/>
    <property type="match status" value="1"/>
</dbReference>
<proteinExistence type="inferred from homology"/>
<keyword evidence="9" id="KW-0503">Monooxygenase</keyword>
<reference evidence="18" key="2">
    <citation type="submission" date="2023-06" db="EMBL/GenBank/DDBJ databases">
        <authorList>
            <consortium name="Lawrence Berkeley National Laboratory"/>
            <person name="Mondo S.J."/>
            <person name="Hensen N."/>
            <person name="Bonometti L."/>
            <person name="Westerberg I."/>
            <person name="Brannstrom I.O."/>
            <person name="Guillou S."/>
            <person name="Cros-Aarteil S."/>
            <person name="Calhoun S."/>
            <person name="Haridas S."/>
            <person name="Kuo A."/>
            <person name="Pangilinan J."/>
            <person name="Riley R."/>
            <person name="Labutti K."/>
            <person name="Andreopoulos B."/>
            <person name="Lipzen A."/>
            <person name="Chen C."/>
            <person name="Yanf M."/>
            <person name="Daum C."/>
            <person name="Ng V."/>
            <person name="Clum A."/>
            <person name="Steindorff A."/>
            <person name="Ohm R."/>
            <person name="Martin F."/>
            <person name="Silar P."/>
            <person name="Natvig D."/>
            <person name="Lalanne C."/>
            <person name="Gautier V."/>
            <person name="Ament-Velasquez S.L."/>
            <person name="Kruys A."/>
            <person name="Hutchinson M.I."/>
            <person name="Powell A.J."/>
            <person name="Barry K."/>
            <person name="Miller A.N."/>
            <person name="Grigoriev I.V."/>
            <person name="Debuchy R."/>
            <person name="Gladieux P."/>
            <person name="Thoren M.H."/>
            <person name="Johannesson H."/>
        </authorList>
    </citation>
    <scope>NUCLEOTIDE SEQUENCE</scope>
    <source>
        <strain evidence="18">CBS 333.67</strain>
    </source>
</reference>
<keyword evidence="11" id="KW-0119">Carbohydrate metabolism</keyword>
<dbReference type="EMBL" id="JAUDZG010000004">
    <property type="protein sequence ID" value="KAK3305215.1"/>
    <property type="molecule type" value="Genomic_DNA"/>
</dbReference>
<evidence type="ECO:0000256" key="1">
    <source>
        <dbReference type="ARBA" id="ARBA00001973"/>
    </source>
</evidence>
<comment type="cofactor">
    <cofactor evidence="1">
        <name>Cu(2+)</name>
        <dbReference type="ChEBI" id="CHEBI:29036"/>
    </cofactor>
</comment>
<accession>A0AAJ0GSP6</accession>
<keyword evidence="19" id="KW-1185">Reference proteome</keyword>
<feature type="domain" description="Auxiliary Activity family 9 catalytic" evidence="17">
    <location>
        <begin position="20"/>
        <end position="275"/>
    </location>
</feature>
<evidence type="ECO:0000256" key="10">
    <source>
        <dbReference type="ARBA" id="ARBA00023157"/>
    </source>
</evidence>
<dbReference type="CDD" id="cd21175">
    <property type="entry name" value="LPMO_AA9"/>
    <property type="match status" value="1"/>
</dbReference>
<evidence type="ECO:0000256" key="14">
    <source>
        <dbReference type="ARBA" id="ARBA00045077"/>
    </source>
</evidence>